<sequence>MNDADATHDLSATPPRAGASAAPATRNPQSPGVRRRAELARLIAKTLAFALAFALFVPRLPAAEETPPTITTGAEFWTLTSTAGDREYPIHAEIGVHYYDSEWNVLWAEWDGAGCYLDTGRIPLPLRSGEKFEIIGVARPGRQQIVWERTTIKPLGPFAPTPSAIPDSISAPADFNLRLVTATGLVTEQADSDATHQRLLVVGDNWSLTAHVHVDASQPIPQWRGAYVRMRGVFAAKFDTAQKQPFIEMWIVSPSHIELQSWLDDDYRFTLTRTNIEALGRVPRDQLVRIAGTVRAQEPGQSLTVRDETGQVRLFTRQPNVLPTGAEVEAIGYPDVVGVEPRLLRSVVRPRAATVNEPLSPGLRAVKARLRMTEQVRQLAPAEAARGYPAELQGVVTWIDPSGSWFFLQDATGGVRVQLPPDSSIERPKLAMGVVVTGATQSGDYAPVIAAERWTTGLGQTLPTPERVTFEQALAGTKYGEWIELRGYVRSVEEPRDGLAQVELTTPGGELVAHVPALPPDHGLVGALVDLRAVCDVVVNDRRQLVGARLWVPGQEFIEVREPAPADLFATPKQPIGSLLQIGSAGQLHRRVQVSGVVALHRPGVLLYLEEGDDHLLVLSRQRDPLQPGDRVNVVGFPGHEGMRLIMRDAVYHRTGTGPAPATHAVALTELDPPNPALDGTSVSVRGRLLDQAATPENTKLQLQRGRTLFEAAWSGPSDRPLELGSLLELTGVYRVLLDEYRQPHAIRLELQSPADVQVLERPPWWTASRVLWIVALLLGIVATALVSLALLARKNSQLHRAETALQRANSDLEARVAARTQDLRLEIGERQRSEEVLAEERKLLRTLIDNLPVYLYVKNALGKFVVSNAPHARLLGVDDGLAVVGRTDFDIYPREIAERYAEDDQRVLQTGEPLILHEEPSSINGHPCWLATTKVPLRDRRGQIVGLIGISQDITERKEVEAEREELNNQLLTISRKAGMAEVATGVLHNVGNVLNSVNVSASMAADHVRRSKAVNLARIVDLLQEHSGNLSEFLTSDARGRKIPAYLGALSGELVTEQQKIVEELELVRRNIDHIKEIVTMQQNYARISGVTEEIDLIPLVEDALRMSQNAFQRYGIAAVRDFCARPVLVSDRHRLMQVLLNLINNAKDACRDTKQAERQITIRITEDDARIRVAVIDNGVGIATENRTRIFSHGFTTKKEGHGFGLHSSALAAKELGGSLEAHSEGVGQGAMFTLELPLTIGSTAARQSTS</sequence>
<evidence type="ECO:0000256" key="1">
    <source>
        <dbReference type="ARBA" id="ARBA00000085"/>
    </source>
</evidence>
<dbReference type="AlphaFoldDB" id="B1ZU03"/>
<gene>
    <name evidence="11" type="ordered locus">Oter_2604</name>
</gene>
<keyword evidence="8" id="KW-0812">Transmembrane</keyword>
<dbReference type="KEGG" id="ote:Oter_2604"/>
<dbReference type="Gene3D" id="3.30.450.20">
    <property type="entry name" value="PAS domain"/>
    <property type="match status" value="1"/>
</dbReference>
<feature type="transmembrane region" description="Helical" evidence="8">
    <location>
        <begin position="771"/>
        <end position="793"/>
    </location>
</feature>
<evidence type="ECO:0000256" key="2">
    <source>
        <dbReference type="ARBA" id="ARBA00012438"/>
    </source>
</evidence>
<evidence type="ECO:0000256" key="7">
    <source>
        <dbReference type="SAM" id="MobiDB-lite"/>
    </source>
</evidence>
<evidence type="ECO:0000256" key="4">
    <source>
        <dbReference type="ARBA" id="ARBA00022679"/>
    </source>
</evidence>
<dbReference type="eggNOG" id="COG2202">
    <property type="taxonomic scope" value="Bacteria"/>
</dbReference>
<dbReference type="eggNOG" id="COG4191">
    <property type="taxonomic scope" value="Bacteria"/>
</dbReference>
<dbReference type="PANTHER" id="PTHR43304">
    <property type="entry name" value="PHYTOCHROME-LIKE PROTEIN CPH1"/>
    <property type="match status" value="1"/>
</dbReference>
<dbReference type="STRING" id="452637.Oter_2604"/>
<dbReference type="GO" id="GO:0004673">
    <property type="term" value="F:protein histidine kinase activity"/>
    <property type="evidence" value="ECO:0007669"/>
    <property type="project" value="UniProtKB-EC"/>
</dbReference>
<dbReference type="Pfam" id="PF08448">
    <property type="entry name" value="PAS_4"/>
    <property type="match status" value="1"/>
</dbReference>
<accession>B1ZU03</accession>
<dbReference type="SMART" id="SM00387">
    <property type="entry name" value="HATPase_c"/>
    <property type="match status" value="1"/>
</dbReference>
<protein>
    <recommendedName>
        <fullName evidence="2">histidine kinase</fullName>
        <ecNumber evidence="2">2.7.13.3</ecNumber>
    </recommendedName>
</protein>
<keyword evidence="6" id="KW-0175">Coiled coil</keyword>
<feature type="domain" description="PAC" evidence="10">
    <location>
        <begin position="910"/>
        <end position="967"/>
    </location>
</feature>
<feature type="coiled-coil region" evidence="6">
    <location>
        <begin position="951"/>
        <end position="978"/>
    </location>
</feature>
<keyword evidence="12" id="KW-1185">Reference proteome</keyword>
<evidence type="ECO:0000256" key="5">
    <source>
        <dbReference type="ARBA" id="ARBA00022777"/>
    </source>
</evidence>
<evidence type="ECO:0000259" key="10">
    <source>
        <dbReference type="PROSITE" id="PS50113"/>
    </source>
</evidence>
<dbReference type="InterPro" id="IPR000014">
    <property type="entry name" value="PAS"/>
</dbReference>
<keyword evidence="5 11" id="KW-0418">Kinase</keyword>
<dbReference type="CDD" id="cd00130">
    <property type="entry name" value="PAS"/>
    <property type="match status" value="1"/>
</dbReference>
<evidence type="ECO:0000256" key="3">
    <source>
        <dbReference type="ARBA" id="ARBA00022553"/>
    </source>
</evidence>
<dbReference type="EMBL" id="CP001032">
    <property type="protein sequence ID" value="ACB75885.1"/>
    <property type="molecule type" value="Genomic_DNA"/>
</dbReference>
<evidence type="ECO:0000256" key="8">
    <source>
        <dbReference type="SAM" id="Phobius"/>
    </source>
</evidence>
<reference evidence="11 12" key="1">
    <citation type="journal article" date="2011" name="J. Bacteriol.">
        <title>Genome sequence of the verrucomicrobium Opitutus terrae PB90-1, an abundant inhabitant of rice paddy soil ecosystems.</title>
        <authorList>
            <person name="van Passel M.W."/>
            <person name="Kant R."/>
            <person name="Palva A."/>
            <person name="Copeland A."/>
            <person name="Lucas S."/>
            <person name="Lapidus A."/>
            <person name="Glavina del Rio T."/>
            <person name="Pitluck S."/>
            <person name="Goltsman E."/>
            <person name="Clum A."/>
            <person name="Sun H."/>
            <person name="Schmutz J."/>
            <person name="Larimer F.W."/>
            <person name="Land M.L."/>
            <person name="Hauser L."/>
            <person name="Kyrpides N."/>
            <person name="Mikhailova N."/>
            <person name="Richardson P.P."/>
            <person name="Janssen P.H."/>
            <person name="de Vos W.M."/>
            <person name="Smidt H."/>
        </authorList>
    </citation>
    <scope>NUCLEOTIDE SEQUENCE [LARGE SCALE GENOMIC DNA]</scope>
    <source>
        <strain evidence="12">DSM 11246 / JCM 15787 / PB90-1</strain>
    </source>
</reference>
<dbReference type="Proteomes" id="UP000007013">
    <property type="component" value="Chromosome"/>
</dbReference>
<dbReference type="NCBIfam" id="TIGR00229">
    <property type="entry name" value="sensory_box"/>
    <property type="match status" value="1"/>
</dbReference>
<dbReference type="SUPFAM" id="SSF55785">
    <property type="entry name" value="PYP-like sensor domain (PAS domain)"/>
    <property type="match status" value="1"/>
</dbReference>
<keyword evidence="8" id="KW-1133">Transmembrane helix</keyword>
<dbReference type="InterPro" id="IPR004358">
    <property type="entry name" value="Sig_transdc_His_kin-like_C"/>
</dbReference>
<dbReference type="InterPro" id="IPR035965">
    <property type="entry name" value="PAS-like_dom_sf"/>
</dbReference>
<feature type="region of interest" description="Disordered" evidence="7">
    <location>
        <begin position="1"/>
        <end position="33"/>
    </location>
</feature>
<dbReference type="Pfam" id="PF02518">
    <property type="entry name" value="HATPase_c"/>
    <property type="match status" value="1"/>
</dbReference>
<evidence type="ECO:0000313" key="12">
    <source>
        <dbReference type="Proteomes" id="UP000007013"/>
    </source>
</evidence>
<dbReference type="PANTHER" id="PTHR43304:SF1">
    <property type="entry name" value="PAC DOMAIN-CONTAINING PROTEIN"/>
    <property type="match status" value="1"/>
</dbReference>
<evidence type="ECO:0000256" key="6">
    <source>
        <dbReference type="SAM" id="Coils"/>
    </source>
</evidence>
<dbReference type="InterPro" id="IPR013656">
    <property type="entry name" value="PAS_4"/>
</dbReference>
<dbReference type="InterPro" id="IPR005467">
    <property type="entry name" value="His_kinase_dom"/>
</dbReference>
<dbReference type="InterPro" id="IPR003594">
    <property type="entry name" value="HATPase_dom"/>
</dbReference>
<dbReference type="PRINTS" id="PR00344">
    <property type="entry name" value="BCTRLSENSOR"/>
</dbReference>
<dbReference type="InterPro" id="IPR036890">
    <property type="entry name" value="HATPase_C_sf"/>
</dbReference>
<keyword evidence="8" id="KW-0472">Membrane</keyword>
<dbReference type="InterPro" id="IPR052162">
    <property type="entry name" value="Sensor_kinase/Photoreceptor"/>
</dbReference>
<dbReference type="SUPFAM" id="SSF55874">
    <property type="entry name" value="ATPase domain of HSP90 chaperone/DNA topoisomerase II/histidine kinase"/>
    <property type="match status" value="1"/>
</dbReference>
<dbReference type="HOGENOM" id="CLU_265458_0_0_0"/>
<evidence type="ECO:0000313" key="11">
    <source>
        <dbReference type="EMBL" id="ACB75885.1"/>
    </source>
</evidence>
<dbReference type="PROSITE" id="PS50113">
    <property type="entry name" value="PAC"/>
    <property type="match status" value="1"/>
</dbReference>
<dbReference type="OrthoDB" id="183776at2"/>
<name>B1ZU03_OPITP</name>
<comment type="catalytic activity">
    <reaction evidence="1">
        <text>ATP + protein L-histidine = ADP + protein N-phospho-L-histidine.</text>
        <dbReference type="EC" id="2.7.13.3"/>
    </reaction>
</comment>
<dbReference type="Gene3D" id="3.30.565.10">
    <property type="entry name" value="Histidine kinase-like ATPase, C-terminal domain"/>
    <property type="match status" value="1"/>
</dbReference>
<dbReference type="EC" id="2.7.13.3" evidence="2"/>
<dbReference type="RefSeq" id="WP_012375420.1">
    <property type="nucleotide sequence ID" value="NC_010571.1"/>
</dbReference>
<proteinExistence type="predicted"/>
<evidence type="ECO:0000259" key="9">
    <source>
        <dbReference type="PROSITE" id="PS50109"/>
    </source>
</evidence>
<dbReference type="InterPro" id="IPR000700">
    <property type="entry name" value="PAS-assoc_C"/>
</dbReference>
<keyword evidence="4" id="KW-0808">Transferase</keyword>
<feature type="domain" description="Histidine kinase" evidence="9">
    <location>
        <begin position="1063"/>
        <end position="1244"/>
    </location>
</feature>
<dbReference type="PROSITE" id="PS50109">
    <property type="entry name" value="HIS_KIN"/>
    <property type="match status" value="1"/>
</dbReference>
<keyword evidence="3" id="KW-0597">Phosphoprotein</keyword>
<organism evidence="11 12">
    <name type="scientific">Opitutus terrae (strain DSM 11246 / JCM 15787 / PB90-1)</name>
    <dbReference type="NCBI Taxonomy" id="452637"/>
    <lineage>
        <taxon>Bacteria</taxon>
        <taxon>Pseudomonadati</taxon>
        <taxon>Verrucomicrobiota</taxon>
        <taxon>Opitutia</taxon>
        <taxon>Opitutales</taxon>
        <taxon>Opitutaceae</taxon>
        <taxon>Opitutus</taxon>
    </lineage>
</organism>